<feature type="coiled-coil region" evidence="1">
    <location>
        <begin position="15"/>
        <end position="49"/>
    </location>
</feature>
<keyword evidence="1" id="KW-0175">Coiled coil</keyword>
<keyword evidence="4" id="KW-1185">Reference proteome</keyword>
<evidence type="ECO:0000256" key="2">
    <source>
        <dbReference type="SAM" id="MobiDB-lite"/>
    </source>
</evidence>
<feature type="region of interest" description="Disordered" evidence="2">
    <location>
        <begin position="366"/>
        <end position="410"/>
    </location>
</feature>
<dbReference type="EMBL" id="JAAIUW010000005">
    <property type="protein sequence ID" value="KAF7831716.1"/>
    <property type="molecule type" value="Genomic_DNA"/>
</dbReference>
<dbReference type="AlphaFoldDB" id="A0A834U2Z3"/>
<evidence type="ECO:0000313" key="3">
    <source>
        <dbReference type="EMBL" id="KAF7831716.1"/>
    </source>
</evidence>
<protein>
    <submittedName>
        <fullName evidence="3">Uncharacterized protein</fullName>
    </submittedName>
</protein>
<evidence type="ECO:0000256" key="1">
    <source>
        <dbReference type="SAM" id="Coils"/>
    </source>
</evidence>
<reference evidence="3" key="1">
    <citation type="submission" date="2020-09" db="EMBL/GenBank/DDBJ databases">
        <title>Genome-Enabled Discovery of Anthraquinone Biosynthesis in Senna tora.</title>
        <authorList>
            <person name="Kang S.-H."/>
            <person name="Pandey R.P."/>
            <person name="Lee C.-M."/>
            <person name="Sim J.-S."/>
            <person name="Jeong J.-T."/>
            <person name="Choi B.-S."/>
            <person name="Jung M."/>
            <person name="Ginzburg D."/>
            <person name="Zhao K."/>
            <person name="Won S.Y."/>
            <person name="Oh T.-J."/>
            <person name="Yu Y."/>
            <person name="Kim N.-H."/>
            <person name="Lee O.R."/>
            <person name="Lee T.-H."/>
            <person name="Bashyal P."/>
            <person name="Kim T.-S."/>
            <person name="Lee W.-H."/>
            <person name="Kawkins C."/>
            <person name="Kim C.-K."/>
            <person name="Kim J.S."/>
            <person name="Ahn B.O."/>
            <person name="Rhee S.Y."/>
            <person name="Sohng J.K."/>
        </authorList>
    </citation>
    <scope>NUCLEOTIDE SEQUENCE</scope>
    <source>
        <tissue evidence="3">Leaf</tissue>
    </source>
</reference>
<organism evidence="3 4">
    <name type="scientific">Senna tora</name>
    <dbReference type="NCBI Taxonomy" id="362788"/>
    <lineage>
        <taxon>Eukaryota</taxon>
        <taxon>Viridiplantae</taxon>
        <taxon>Streptophyta</taxon>
        <taxon>Embryophyta</taxon>
        <taxon>Tracheophyta</taxon>
        <taxon>Spermatophyta</taxon>
        <taxon>Magnoliopsida</taxon>
        <taxon>eudicotyledons</taxon>
        <taxon>Gunneridae</taxon>
        <taxon>Pentapetalae</taxon>
        <taxon>rosids</taxon>
        <taxon>fabids</taxon>
        <taxon>Fabales</taxon>
        <taxon>Fabaceae</taxon>
        <taxon>Caesalpinioideae</taxon>
        <taxon>Cassia clade</taxon>
        <taxon>Senna</taxon>
    </lineage>
</organism>
<feature type="compositionally biased region" description="Low complexity" evidence="2">
    <location>
        <begin position="212"/>
        <end position="221"/>
    </location>
</feature>
<sequence length="410" mass="45319">MAIGREATFEEGRNEEALRTNLDLLEEKREATSIKIAAYKQKIARYRNKKIKRGNLEKGDLVLKWTDRPKGPDGKLKATWEGPFRIREYIPSGAYRLETVEGKEVPRTWNREKLRKYHLPLGGGKDSPAGKAPVAGESFAASSKSSARLKGIPAGGAGLIFPVSVALISPSSPSPSSGEVAETSFPSTTDRYTFIPSKQLPQDQSIKSLAPSTAERSSSRSRASAANLSRLALARASSSSSLAFCSRTLSFRSYMRLCCSFKLSTSSCKPDDLDRLSSRSANEVSFSNFNLFRSRKLHKGAPCTIRPFFLRSPQTRHTWSTSLASPSLASPAEPRGHAPAQVFPRPCDRPSKTSYCELKWQHHTRSDTVSGHSGRRGSHPTQGKKELATVPQHGYRRQDHRTIVEFPFQP</sequence>
<evidence type="ECO:0000313" key="4">
    <source>
        <dbReference type="Proteomes" id="UP000634136"/>
    </source>
</evidence>
<feature type="region of interest" description="Disordered" evidence="2">
    <location>
        <begin position="320"/>
        <end position="346"/>
    </location>
</feature>
<comment type="caution">
    <text evidence="3">The sequence shown here is derived from an EMBL/GenBank/DDBJ whole genome shotgun (WGS) entry which is preliminary data.</text>
</comment>
<feature type="compositionally biased region" description="Polar residues" evidence="2">
    <location>
        <begin position="199"/>
        <end position="211"/>
    </location>
</feature>
<dbReference type="PANTHER" id="PTHR48475">
    <property type="entry name" value="RIBONUCLEASE H"/>
    <property type="match status" value="1"/>
</dbReference>
<accession>A0A834U2Z3</accession>
<dbReference type="Proteomes" id="UP000634136">
    <property type="component" value="Unassembled WGS sequence"/>
</dbReference>
<dbReference type="PANTHER" id="PTHR48475:SF2">
    <property type="entry name" value="RIBONUCLEASE H"/>
    <property type="match status" value="1"/>
</dbReference>
<dbReference type="OrthoDB" id="1433117at2759"/>
<feature type="compositionally biased region" description="Low complexity" evidence="2">
    <location>
        <begin position="322"/>
        <end position="332"/>
    </location>
</feature>
<feature type="region of interest" description="Disordered" evidence="2">
    <location>
        <begin position="196"/>
        <end position="221"/>
    </location>
</feature>
<name>A0A834U2Z3_9FABA</name>
<gene>
    <name evidence="3" type="ORF">G2W53_014049</name>
</gene>
<proteinExistence type="predicted"/>